<dbReference type="KEGG" id="slr:L21SP2_1020"/>
<dbReference type="Pfam" id="PF13941">
    <property type="entry name" value="MutL"/>
    <property type="match status" value="1"/>
</dbReference>
<dbReference type="NCBIfam" id="TIGR01319">
    <property type="entry name" value="glmL_fam"/>
    <property type="match status" value="1"/>
</dbReference>
<keyword evidence="3" id="KW-1185">Reference proteome</keyword>
<dbReference type="RefSeq" id="WP_024267368.1">
    <property type="nucleotide sequence ID" value="NC_023035.1"/>
</dbReference>
<organism evidence="2 3">
    <name type="scientific">Salinispira pacifica</name>
    <dbReference type="NCBI Taxonomy" id="1307761"/>
    <lineage>
        <taxon>Bacteria</taxon>
        <taxon>Pseudomonadati</taxon>
        <taxon>Spirochaetota</taxon>
        <taxon>Spirochaetia</taxon>
        <taxon>Spirochaetales</taxon>
        <taxon>Spirochaetaceae</taxon>
        <taxon>Salinispira</taxon>
    </lineage>
</organism>
<dbReference type="EMBL" id="CP006939">
    <property type="protein sequence ID" value="AHC14438.1"/>
    <property type="molecule type" value="Genomic_DNA"/>
</dbReference>
<evidence type="ECO:0000313" key="3">
    <source>
        <dbReference type="Proteomes" id="UP000018680"/>
    </source>
</evidence>
<dbReference type="AlphaFoldDB" id="V5WF59"/>
<dbReference type="STRING" id="1307761.L21SP2_1020"/>
<accession>V5WF59</accession>
<feature type="region of interest" description="Disordered" evidence="1">
    <location>
        <begin position="23"/>
        <end position="44"/>
    </location>
</feature>
<dbReference type="NCBIfam" id="NF040744">
    <property type="entry name" value="ornith_Or-4"/>
    <property type="match status" value="1"/>
</dbReference>
<dbReference type="eggNOG" id="COG0849">
    <property type="taxonomic scope" value="Bacteria"/>
</dbReference>
<reference evidence="2 3" key="1">
    <citation type="journal article" date="2015" name="Stand. Genomic Sci.">
        <title>Complete genome sequence and description of Salinispira pacifica gen. nov., sp. nov., a novel spirochaete isolated form a hypersaline microbial mat.</title>
        <authorList>
            <person name="Ben Hania W."/>
            <person name="Joseph M."/>
            <person name="Schumann P."/>
            <person name="Bunk B."/>
            <person name="Fiebig A."/>
            <person name="Sproer C."/>
            <person name="Klenk H.P."/>
            <person name="Fardeau M.L."/>
            <person name="Spring S."/>
        </authorList>
    </citation>
    <scope>NUCLEOTIDE SEQUENCE [LARGE SCALE GENOMIC DNA]</scope>
    <source>
        <strain evidence="2 3">L21-RPul-D2</strain>
    </source>
</reference>
<dbReference type="OrthoDB" id="9769453at2"/>
<gene>
    <name evidence="2" type="ORF">L21SP2_1020</name>
</gene>
<proteinExistence type="predicted"/>
<dbReference type="HOGENOM" id="CLU_046680_0_0_12"/>
<protein>
    <submittedName>
        <fullName evidence="2">Putative reactivating factor for D-ornithine aminomutase</fullName>
    </submittedName>
</protein>
<name>V5WF59_9SPIO</name>
<evidence type="ECO:0000313" key="2">
    <source>
        <dbReference type="EMBL" id="AHC14438.1"/>
    </source>
</evidence>
<dbReference type="Proteomes" id="UP000018680">
    <property type="component" value="Chromosome"/>
</dbReference>
<evidence type="ECO:0000256" key="1">
    <source>
        <dbReference type="SAM" id="MobiDB-lite"/>
    </source>
</evidence>
<dbReference type="InterPro" id="IPR006230">
    <property type="entry name" value="MutL"/>
</dbReference>
<feature type="compositionally biased region" description="Low complexity" evidence="1">
    <location>
        <begin position="25"/>
        <end position="35"/>
    </location>
</feature>
<dbReference type="PIRSF" id="PIRSF004729">
    <property type="entry name" value="MutL"/>
    <property type="match status" value="1"/>
</dbReference>
<sequence>MQVDILSAEIGSTTTVVSAFSGMDSPRAARSPRPRFLGQGAAPSSVQQGDVRIGLEQAVEELKKSLGVPELRWGRFFASSSAAGGLKMSVHGLAYDMTVKAAREAALGAGANISLITAGKMRSEDIRSMLDALPNIIMIAGGVDYGERDTALHNARAIVSALICEGRSVPVIYAGNCENHRQIRTLFDNTPLPLHICDNVYPRIDELVIEPARNIIQKVFEEHIVHAPGMEHIRDLIDAQIMPVPGAVMRSAMALNRRIGNLLVFDVGGATTDLHSVCDASPEIERILIAPEPRGKRTVEGDLGLYLNRHQVLKLAGSQKIAESLGESVEALEAGVDALPPVPRNPDELRIAETLCFHAAKRALQRHAGRLRSMYTISGKQQLAQGKDLSAVRTVIGTGGALTRLPGGREILSRVLESARGVELFPPPEAAIVLDTRYIMSSLGVLAEEYPEAVLELLAESLGMELPPEQTGQKQAGREPS</sequence>
<dbReference type="PATRIC" id="fig|1307761.3.peg.1018"/>